<evidence type="ECO:0000313" key="4">
    <source>
        <dbReference type="Proteomes" id="UP001190700"/>
    </source>
</evidence>
<feature type="compositionally biased region" description="Basic and acidic residues" evidence="1">
    <location>
        <begin position="265"/>
        <end position="281"/>
    </location>
</feature>
<accession>A0AAE0KTA5</accession>
<feature type="region of interest" description="Disordered" evidence="1">
    <location>
        <begin position="534"/>
        <end position="561"/>
    </location>
</feature>
<dbReference type="SMART" id="SM00233">
    <property type="entry name" value="PH"/>
    <property type="match status" value="4"/>
</dbReference>
<dbReference type="PANTHER" id="PTHR14336">
    <property type="entry name" value="TANDEM PH DOMAIN CONTAINING PROTEIN"/>
    <property type="match status" value="1"/>
</dbReference>
<dbReference type="InterPro" id="IPR011993">
    <property type="entry name" value="PH-like_dom_sf"/>
</dbReference>
<dbReference type="EMBL" id="LGRX02018373">
    <property type="protein sequence ID" value="KAK3259908.1"/>
    <property type="molecule type" value="Genomic_DNA"/>
</dbReference>
<name>A0AAE0KTA5_9CHLO</name>
<feature type="compositionally biased region" description="Low complexity" evidence="1">
    <location>
        <begin position="543"/>
        <end position="561"/>
    </location>
</feature>
<dbReference type="Gene3D" id="2.30.29.30">
    <property type="entry name" value="Pleckstrin-homology domain (PH domain)/Phosphotyrosine-binding domain (PTB)"/>
    <property type="match status" value="4"/>
</dbReference>
<dbReference type="InterPro" id="IPR051707">
    <property type="entry name" value="PI-Interact_SigTrans_Reg"/>
</dbReference>
<proteinExistence type="predicted"/>
<dbReference type="PANTHER" id="PTHR14336:SF15">
    <property type="entry name" value="DUAL ADAPTER FOR PHOSPHOTYROSINE AND 3-PHOSPHOTYROSINE AND 3-PHOSPHOINOSITIDE"/>
    <property type="match status" value="1"/>
</dbReference>
<comment type="caution">
    <text evidence="3">The sequence shown here is derived from an EMBL/GenBank/DDBJ whole genome shotgun (WGS) entry which is preliminary data.</text>
</comment>
<dbReference type="CDD" id="cd00821">
    <property type="entry name" value="PH"/>
    <property type="match status" value="1"/>
</dbReference>
<feature type="domain" description="PH" evidence="2">
    <location>
        <begin position="319"/>
        <end position="437"/>
    </location>
</feature>
<evidence type="ECO:0000259" key="2">
    <source>
        <dbReference type="PROSITE" id="PS50003"/>
    </source>
</evidence>
<dbReference type="SUPFAM" id="SSF50729">
    <property type="entry name" value="PH domain-like"/>
    <property type="match status" value="4"/>
</dbReference>
<feature type="domain" description="PH" evidence="2">
    <location>
        <begin position="577"/>
        <end position="679"/>
    </location>
</feature>
<reference evidence="3 4" key="1">
    <citation type="journal article" date="2015" name="Genome Biol. Evol.">
        <title>Comparative Genomics of a Bacterivorous Green Alga Reveals Evolutionary Causalities and Consequences of Phago-Mixotrophic Mode of Nutrition.</title>
        <authorList>
            <person name="Burns J.A."/>
            <person name="Paasch A."/>
            <person name="Narechania A."/>
            <person name="Kim E."/>
        </authorList>
    </citation>
    <scope>NUCLEOTIDE SEQUENCE [LARGE SCALE GENOMIC DNA]</scope>
    <source>
        <strain evidence="3 4">PLY_AMNH</strain>
    </source>
</reference>
<sequence>MGSCCSKGSDKAYAIRVGLSQLKSGWMLKKGERNKALRYRWFTLTGSTVAYYRNDKAGTRPAGFVELSTVSDVTWTDNDARAKAVGASCRLDLVTPNRTYQFFPASLQDAEDWWRLFHGIAIMKTPRNEIMVTSEGMQTFVDAPVTSNGYTQLLQIQYAGWLFKTGSYGGIPKPFYAWLQDGWIRFYTSECNGTQPESDFDLSLATSMRWNDLQEFQELGITRSWTIESAKRKCNLFATSADEAAGWFRALADALPGTAAVAQHEGTKTDSRSNRSNRSPESESGASCSSEVTNQTFGGSVATGSIAAHRTSDIDAVLNIVNEGWIMVEEGTKNRYGLPKDLKKRWFVLNSTHLNGYKSESDSQPHLELELLSLTAMRWTQPNGNQRALDSGATAGLELQFVSQDANGHQEENTWLLFLESSEEADEWWQAMNTALQRARNVENGEAIPEDSAQEGPAKKSRRPSIANLATFLTGGKGDKAEKAAKAEENSLAGAPLEAASAGAGPSAKRGSVFQAAKRDSVVLGSSAASSGARQSFLNHTRSPSSQTSVGTTSTGFSGGSASSHINANPALYGLNESNVCGWIYKQCRDKKFKKRWFVLANCTLTYYQSSKTGDPAKQNIDLSFVTALRWVTDEKYKINSGDLGVAFEMDTQTRKWVLVFKDKDEATAWWSGLQDAIREIESKLNIKRRSILRVERENSVAHVRLHSTTLKEKANLQTRLYCSVTMQDYNIGGMESSLRRTDWKMGSLTSSEYKWNEQYEFPLAQGSRTELVIRLFKKRVAKSSQEQGVARFAYDKFSTGNVVTVRLGLLAEGNGTLGGSSDSSVSYPEQRDEYIGDVHISVQVCDERSMPRNLALMKDA</sequence>
<dbReference type="Pfam" id="PF00169">
    <property type="entry name" value="PH"/>
    <property type="match status" value="3"/>
</dbReference>
<feature type="domain" description="PH" evidence="2">
    <location>
        <begin position="20"/>
        <end position="122"/>
    </location>
</feature>
<organism evidence="3 4">
    <name type="scientific">Cymbomonas tetramitiformis</name>
    <dbReference type="NCBI Taxonomy" id="36881"/>
    <lineage>
        <taxon>Eukaryota</taxon>
        <taxon>Viridiplantae</taxon>
        <taxon>Chlorophyta</taxon>
        <taxon>Pyramimonadophyceae</taxon>
        <taxon>Pyramimonadales</taxon>
        <taxon>Pyramimonadaceae</taxon>
        <taxon>Cymbomonas</taxon>
    </lineage>
</organism>
<feature type="region of interest" description="Disordered" evidence="1">
    <location>
        <begin position="260"/>
        <end position="293"/>
    </location>
</feature>
<dbReference type="AlphaFoldDB" id="A0AAE0KTA5"/>
<dbReference type="Proteomes" id="UP001190700">
    <property type="component" value="Unassembled WGS sequence"/>
</dbReference>
<feature type="region of interest" description="Disordered" evidence="1">
    <location>
        <begin position="446"/>
        <end position="465"/>
    </location>
</feature>
<keyword evidence="4" id="KW-1185">Reference proteome</keyword>
<feature type="compositionally biased region" description="Low complexity" evidence="1">
    <location>
        <begin position="282"/>
        <end position="291"/>
    </location>
</feature>
<evidence type="ECO:0000313" key="3">
    <source>
        <dbReference type="EMBL" id="KAK3259908.1"/>
    </source>
</evidence>
<dbReference type="PROSITE" id="PS50003">
    <property type="entry name" value="PH_DOMAIN"/>
    <property type="match status" value="3"/>
</dbReference>
<protein>
    <recommendedName>
        <fullName evidence="2">PH domain-containing protein</fullName>
    </recommendedName>
</protein>
<evidence type="ECO:0000256" key="1">
    <source>
        <dbReference type="SAM" id="MobiDB-lite"/>
    </source>
</evidence>
<dbReference type="InterPro" id="IPR001849">
    <property type="entry name" value="PH_domain"/>
</dbReference>
<gene>
    <name evidence="3" type="ORF">CYMTET_31108</name>
</gene>